<evidence type="ECO:0000313" key="1">
    <source>
        <dbReference type="EMBL" id="QNO47332.1"/>
    </source>
</evidence>
<dbReference type="AlphaFoldDB" id="A0A7G9YH48"/>
<reference evidence="1" key="1">
    <citation type="submission" date="2020-06" db="EMBL/GenBank/DDBJ databases">
        <title>Unique genomic features of the anaerobic methanotrophic archaea.</title>
        <authorList>
            <person name="Chadwick G.L."/>
            <person name="Skennerton C.T."/>
            <person name="Laso-Perez R."/>
            <person name="Leu A.O."/>
            <person name="Speth D.R."/>
            <person name="Yu H."/>
            <person name="Morgan-Lang C."/>
            <person name="Hatzenpichler R."/>
            <person name="Goudeau D."/>
            <person name="Malmstrom R."/>
            <person name="Brazelton W.J."/>
            <person name="Woyke T."/>
            <person name="Hallam S.J."/>
            <person name="Tyson G.W."/>
            <person name="Wegener G."/>
            <person name="Boetius A."/>
            <person name="Orphan V."/>
        </authorList>
    </citation>
    <scope>NUCLEOTIDE SEQUENCE</scope>
</reference>
<dbReference type="EMBL" id="MT631260">
    <property type="protein sequence ID" value="QNO47332.1"/>
    <property type="molecule type" value="Genomic_DNA"/>
</dbReference>
<accession>A0A7G9YH48</accession>
<protein>
    <submittedName>
        <fullName evidence="1">Uncharacterized protein</fullName>
    </submittedName>
</protein>
<organism evidence="1">
    <name type="scientific">Candidatus Methanogaster sp. ANME-2c ERB4</name>
    <dbReference type="NCBI Taxonomy" id="2759911"/>
    <lineage>
        <taxon>Archaea</taxon>
        <taxon>Methanobacteriati</taxon>
        <taxon>Methanobacteriota</taxon>
        <taxon>Stenosarchaea group</taxon>
        <taxon>Methanomicrobia</taxon>
        <taxon>Methanosarcinales</taxon>
        <taxon>ANME-2 cluster</taxon>
        <taxon>Candidatus Methanogasteraceae</taxon>
        <taxon>Candidatus Methanogaster</taxon>
    </lineage>
</organism>
<name>A0A7G9YH48_9EURY</name>
<proteinExistence type="predicted"/>
<gene>
    <name evidence="1" type="ORF">LNGCCOLK_00009</name>
</gene>
<sequence>MSYISATFCSTYSRGFKSSTVISFTVLRINAGILKFIAAPASHSCYVLAMCLVCAWCVGSEVLKSSISLSNFRSNMSPIRGI</sequence>